<comment type="similarity">
    <text evidence="1 3">Belongs to the TPP enzyme family.</text>
</comment>
<dbReference type="RefSeq" id="WP_217946561.1">
    <property type="nucleotide sequence ID" value="NZ_JAHTGR010000043.1"/>
</dbReference>
<feature type="domain" description="Thiamine pyrophosphate enzyme N-terminal TPP-binding" evidence="6">
    <location>
        <begin position="4"/>
        <end position="106"/>
    </location>
</feature>
<evidence type="ECO:0000259" key="5">
    <source>
        <dbReference type="Pfam" id="PF02775"/>
    </source>
</evidence>
<evidence type="ECO:0000256" key="1">
    <source>
        <dbReference type="ARBA" id="ARBA00007812"/>
    </source>
</evidence>
<reference evidence="7" key="1">
    <citation type="submission" date="2021-07" db="EMBL/GenBank/DDBJ databases">
        <title>Characterization of violacein-producing bacteria and related species.</title>
        <authorList>
            <person name="Wilson H.S."/>
            <person name="De Leon M.E."/>
        </authorList>
    </citation>
    <scope>NUCLEOTIDE SEQUENCE</scope>
    <source>
        <strain evidence="7">HSC-15S17</strain>
    </source>
</reference>
<dbReference type="Pfam" id="PF00205">
    <property type="entry name" value="TPP_enzyme_M"/>
    <property type="match status" value="1"/>
</dbReference>
<dbReference type="GO" id="GO:0030976">
    <property type="term" value="F:thiamine pyrophosphate binding"/>
    <property type="evidence" value="ECO:0007669"/>
    <property type="project" value="InterPro"/>
</dbReference>
<evidence type="ECO:0000259" key="4">
    <source>
        <dbReference type="Pfam" id="PF00205"/>
    </source>
</evidence>
<dbReference type="PANTHER" id="PTHR18968:SF142">
    <property type="entry name" value="ACETOLACTATE SYNTHASE"/>
    <property type="match status" value="1"/>
</dbReference>
<reference evidence="8" key="2">
    <citation type="submission" date="2022-03" db="EMBL/GenBank/DDBJ databases">
        <title>Genome Encyclopedia of Bacteria and Archaea VI: Functional Genomics of Type Strains.</title>
        <authorList>
            <person name="Whitman W."/>
        </authorList>
    </citation>
    <scope>NUCLEOTIDE SEQUENCE</scope>
    <source>
        <strain evidence="8">HSC-15S17</strain>
    </source>
</reference>
<evidence type="ECO:0000313" key="8">
    <source>
        <dbReference type="EMBL" id="MCP2012804.1"/>
    </source>
</evidence>
<evidence type="ECO:0000313" key="7">
    <source>
        <dbReference type="EMBL" id="MBV6325649.1"/>
    </source>
</evidence>
<evidence type="ECO:0000259" key="6">
    <source>
        <dbReference type="Pfam" id="PF02776"/>
    </source>
</evidence>
<evidence type="ECO:0000313" key="10">
    <source>
        <dbReference type="Proteomes" id="UP001162889"/>
    </source>
</evidence>
<dbReference type="InterPro" id="IPR012001">
    <property type="entry name" value="Thiamin_PyroP_enz_TPP-bd_dom"/>
</dbReference>
<dbReference type="Proteomes" id="UP001162889">
    <property type="component" value="Unassembled WGS sequence"/>
</dbReference>
<keyword evidence="2 3" id="KW-0786">Thiamine pyrophosphate</keyword>
<organism evidence="7 9">
    <name type="scientific">Duganella violaceipulchra</name>
    <dbReference type="NCBI Taxonomy" id="2849652"/>
    <lineage>
        <taxon>Bacteria</taxon>
        <taxon>Pseudomonadati</taxon>
        <taxon>Pseudomonadota</taxon>
        <taxon>Betaproteobacteria</taxon>
        <taxon>Burkholderiales</taxon>
        <taxon>Oxalobacteraceae</taxon>
        <taxon>Telluria group</taxon>
        <taxon>Duganella</taxon>
    </lineage>
</organism>
<dbReference type="Pfam" id="PF02776">
    <property type="entry name" value="TPP_enzyme_N"/>
    <property type="match status" value="1"/>
</dbReference>
<evidence type="ECO:0000256" key="2">
    <source>
        <dbReference type="ARBA" id="ARBA00023052"/>
    </source>
</evidence>
<gene>
    <name evidence="7" type="ORF">KVP70_32560</name>
    <name evidence="8" type="ORF">L1274_006575</name>
</gene>
<feature type="domain" description="Thiamine pyrophosphate enzyme TPP-binding" evidence="5">
    <location>
        <begin position="396"/>
        <end position="547"/>
    </location>
</feature>
<name>A0AA41HE13_9BURK</name>
<dbReference type="InterPro" id="IPR011766">
    <property type="entry name" value="TPP_enzyme_TPP-bd"/>
</dbReference>
<dbReference type="PANTHER" id="PTHR18968">
    <property type="entry name" value="THIAMINE PYROPHOSPHATE ENZYMES"/>
    <property type="match status" value="1"/>
</dbReference>
<evidence type="ECO:0000256" key="3">
    <source>
        <dbReference type="RuleBase" id="RU362132"/>
    </source>
</evidence>
<dbReference type="CDD" id="cd00568">
    <property type="entry name" value="TPP_enzymes"/>
    <property type="match status" value="1"/>
</dbReference>
<dbReference type="EC" id="2.2.1.6" evidence="8"/>
<dbReference type="InterPro" id="IPR045229">
    <property type="entry name" value="TPP_enz"/>
</dbReference>
<dbReference type="CDD" id="cd07035">
    <property type="entry name" value="TPP_PYR_POX_like"/>
    <property type="match status" value="1"/>
</dbReference>
<keyword evidence="10" id="KW-1185">Reference proteome</keyword>
<accession>A0AA41HE13</accession>
<proteinExistence type="inferred from homology"/>
<dbReference type="InterPro" id="IPR012000">
    <property type="entry name" value="Thiamin_PyroP_enz_cen_dom"/>
</dbReference>
<sequence length="596" mass="63545">MKIRVADYIVRRLREAGVDTVFMLNGGGMMHLVDAVGRCEGMRYVCAHHEQASAMAADGYARLRGEVGVCFATAGPGATNILTGVVGAWQDSAPTLFITGQSKSTQTIALSGIPGLRQFGTFEVDIVPIMQPVTKYCHMLTDPQSVRYHLELALHLAASGRPGPVLLDIPLDVQGALVDPDTLAGYTPDAAPAAVDADALAQLHAMLAQARRPLLLAGAGVRAANAGAAFRQLAEQLQIPVITTQLGKDALFYDHPLFVGHSGPKGDRPGNLAVQTADLIISVGASLHGQTTGWENKLFAPDAVKVQVDLDPAVLAREQIGVNLKIAAGVAEFCAALLPLAAPHPGAGWRACCQSWKQRYAVRLEPHQRADDGMNFYHFAEALSQALPADACVVSDAGSSFYVMGQALRLKDGQRFFSSGSLGAMGYALPAANGAAFVEPPRPVVCVTGDGSLMSNVHDLATMRMYGRNVKLFVINNDGYVSMRNTQREFFGGLLVGADATSGVFIPSMRSLADSYQLPFVRCEREQDLESTIAAVLAMDGPVFCEIVGMRDQRILPAVASKRLPDGRMVSTPMHDMVPNLPDEVLAREMQNALAS</sequence>
<feature type="domain" description="Thiamine pyrophosphate enzyme central" evidence="4">
    <location>
        <begin position="201"/>
        <end position="337"/>
    </location>
</feature>
<dbReference type="GO" id="GO:0003984">
    <property type="term" value="F:acetolactate synthase activity"/>
    <property type="evidence" value="ECO:0007669"/>
    <property type="project" value="UniProtKB-EC"/>
</dbReference>
<comment type="caution">
    <text evidence="7">The sequence shown here is derived from an EMBL/GenBank/DDBJ whole genome shotgun (WGS) entry which is preliminary data.</text>
</comment>
<dbReference type="Proteomes" id="UP001155901">
    <property type="component" value="Unassembled WGS sequence"/>
</dbReference>
<dbReference type="GO" id="GO:0009099">
    <property type="term" value="P:L-valine biosynthetic process"/>
    <property type="evidence" value="ECO:0007669"/>
    <property type="project" value="TreeGrafter"/>
</dbReference>
<dbReference type="GO" id="GO:0000287">
    <property type="term" value="F:magnesium ion binding"/>
    <property type="evidence" value="ECO:0007669"/>
    <property type="project" value="InterPro"/>
</dbReference>
<keyword evidence="8" id="KW-0808">Transferase</keyword>
<dbReference type="FunFam" id="3.40.50.970:FF:000007">
    <property type="entry name" value="Acetolactate synthase"/>
    <property type="match status" value="1"/>
</dbReference>
<dbReference type="EMBL" id="JAHTGR010000043">
    <property type="protein sequence ID" value="MBV6325649.1"/>
    <property type="molecule type" value="Genomic_DNA"/>
</dbReference>
<dbReference type="EMBL" id="JALJZU010000034">
    <property type="protein sequence ID" value="MCP2012804.1"/>
    <property type="molecule type" value="Genomic_DNA"/>
</dbReference>
<protein>
    <submittedName>
        <fullName evidence="8">Acetolactate synthase-1/2/3 large subunit</fullName>
        <ecNumber evidence="8">2.2.1.6</ecNumber>
    </submittedName>
    <submittedName>
        <fullName evidence="7">Thiamine pyrophosphate-binding protein</fullName>
    </submittedName>
</protein>
<dbReference type="AlphaFoldDB" id="A0AA41HE13"/>
<evidence type="ECO:0000313" key="9">
    <source>
        <dbReference type="Proteomes" id="UP001155901"/>
    </source>
</evidence>
<dbReference type="GO" id="GO:0005948">
    <property type="term" value="C:acetolactate synthase complex"/>
    <property type="evidence" value="ECO:0007669"/>
    <property type="project" value="TreeGrafter"/>
</dbReference>
<dbReference type="GO" id="GO:0009097">
    <property type="term" value="P:isoleucine biosynthetic process"/>
    <property type="evidence" value="ECO:0007669"/>
    <property type="project" value="TreeGrafter"/>
</dbReference>
<dbReference type="Pfam" id="PF02775">
    <property type="entry name" value="TPP_enzyme_C"/>
    <property type="match status" value="1"/>
</dbReference>
<dbReference type="GO" id="GO:0050660">
    <property type="term" value="F:flavin adenine dinucleotide binding"/>
    <property type="evidence" value="ECO:0007669"/>
    <property type="project" value="TreeGrafter"/>
</dbReference>